<dbReference type="RefSeq" id="WP_061545880.1">
    <property type="nucleotide sequence ID" value="NZ_NBYN01000031.1"/>
</dbReference>
<dbReference type="GO" id="GO:0030313">
    <property type="term" value="C:cell envelope"/>
    <property type="evidence" value="ECO:0007669"/>
    <property type="project" value="UniProtKB-SubCell"/>
</dbReference>
<evidence type="ECO:0000256" key="1">
    <source>
        <dbReference type="ARBA" id="ARBA00004196"/>
    </source>
</evidence>
<sequence length="399" mass="43876">MVDKEKHLLVNFRSWLLISLATTTFISTLLISFQSISNFQTKSQSKVAIPINTPSPIITGVAALGRLEPQGEIIRLSASNSLGGGIRIAKLLVKKGDKIRQGQLIAFLDNYSLNLAALEKAKRQVEVAKANLEKVEAGAKQGDIYAQKATIGRLEAELRGETSAQKAIIARLQAELNNAQRENQRYEDLYENGAVSASNAESKRLRRDTLQQQINEAKAALNRTQQTLQKQLNEAQSRLNSIVEIRPTDLQLAKADLASAKASITQVQAELDLSIIRSPIDGQVLKINAWPGEIISSQGIAELGRTQQMYVVAEVYETDVKKVKLGQSVDITADAFPGKIQGTVTDIGLQVNQQNIFNNHPGADTDNKIVDVKIRINNPKDNQRVADLTNLQVQVWINM</sequence>
<organism evidence="5 6">
    <name type="scientific">Cylindrospermopsis raciborskii CENA303</name>
    <dbReference type="NCBI Taxonomy" id="1170769"/>
    <lineage>
        <taxon>Bacteria</taxon>
        <taxon>Bacillati</taxon>
        <taxon>Cyanobacteriota</taxon>
        <taxon>Cyanophyceae</taxon>
        <taxon>Nostocales</taxon>
        <taxon>Aphanizomenonaceae</taxon>
        <taxon>Cylindrospermopsis</taxon>
    </lineage>
</organism>
<keyword evidence="4" id="KW-0812">Transmembrane</keyword>
<keyword evidence="2 3" id="KW-0175">Coiled coil</keyword>
<evidence type="ECO:0000313" key="6">
    <source>
        <dbReference type="Proteomes" id="UP000192997"/>
    </source>
</evidence>
<keyword evidence="4" id="KW-0472">Membrane</keyword>
<feature type="transmembrane region" description="Helical" evidence="4">
    <location>
        <begin position="12"/>
        <end position="33"/>
    </location>
</feature>
<dbReference type="SUPFAM" id="SSF111369">
    <property type="entry name" value="HlyD-like secretion proteins"/>
    <property type="match status" value="1"/>
</dbReference>
<dbReference type="Gene3D" id="1.10.287.470">
    <property type="entry name" value="Helix hairpin bin"/>
    <property type="match status" value="1"/>
</dbReference>
<dbReference type="Gene3D" id="2.40.30.170">
    <property type="match status" value="1"/>
</dbReference>
<evidence type="ECO:0000256" key="4">
    <source>
        <dbReference type="SAM" id="Phobius"/>
    </source>
</evidence>
<evidence type="ECO:0000256" key="3">
    <source>
        <dbReference type="SAM" id="Coils"/>
    </source>
</evidence>
<proteinExistence type="predicted"/>
<gene>
    <name evidence="5" type="ORF">B7O87_06275</name>
</gene>
<comment type="subcellular location">
    <subcellularLocation>
        <location evidence="1">Cell envelope</location>
    </subcellularLocation>
</comment>
<dbReference type="Proteomes" id="UP000192997">
    <property type="component" value="Unassembled WGS sequence"/>
</dbReference>
<feature type="coiled-coil region" evidence="3">
    <location>
        <begin position="162"/>
        <end position="270"/>
    </location>
</feature>
<comment type="caution">
    <text evidence="5">The sequence shown here is derived from an EMBL/GenBank/DDBJ whole genome shotgun (WGS) entry which is preliminary data.</text>
</comment>
<dbReference type="PRINTS" id="PR01490">
    <property type="entry name" value="RTXTOXIND"/>
</dbReference>
<dbReference type="NCBIfam" id="TIGR02971">
    <property type="entry name" value="heterocyst_DevB"/>
    <property type="match status" value="1"/>
</dbReference>
<name>A0A1X4G8F3_9CYAN</name>
<dbReference type="InterPro" id="IPR050465">
    <property type="entry name" value="UPF0194_transport"/>
</dbReference>
<feature type="coiled-coil region" evidence="3">
    <location>
        <begin position="108"/>
        <end position="138"/>
    </location>
</feature>
<evidence type="ECO:0000313" key="5">
    <source>
        <dbReference type="EMBL" id="OSO92853.1"/>
    </source>
</evidence>
<dbReference type="AlphaFoldDB" id="A0A1X4G8F3"/>
<protein>
    <submittedName>
        <fullName evidence="5">HlyD family secretion protein</fullName>
    </submittedName>
</protein>
<evidence type="ECO:0000256" key="2">
    <source>
        <dbReference type="ARBA" id="ARBA00023054"/>
    </source>
</evidence>
<dbReference type="PANTHER" id="PTHR32347">
    <property type="entry name" value="EFFLUX SYSTEM COMPONENT YKNX-RELATED"/>
    <property type="match status" value="1"/>
</dbReference>
<accession>A0A1X4G8F3</accession>
<keyword evidence="4" id="KW-1133">Transmembrane helix</keyword>
<dbReference type="PANTHER" id="PTHR32347:SF27">
    <property type="entry name" value="RND EFFLUX PUMP MEMBRANE FUSION PROTEIN BARREL-SANDWICH DOMAIN-CONTAINING PROTEIN"/>
    <property type="match status" value="1"/>
</dbReference>
<dbReference type="EMBL" id="NBYN01000031">
    <property type="protein sequence ID" value="OSO92853.1"/>
    <property type="molecule type" value="Genomic_DNA"/>
</dbReference>
<dbReference type="InterPro" id="IPR014315">
    <property type="entry name" value="ABC_heterocyst_DevB"/>
</dbReference>
<dbReference type="Gene3D" id="2.40.50.100">
    <property type="match status" value="1"/>
</dbReference>
<reference evidence="6" key="1">
    <citation type="submission" date="2017-04" db="EMBL/GenBank/DDBJ databases">
        <authorList>
            <person name="Abreu V.A."/>
            <person name="Popin R.V."/>
            <person name="Rigonato J."/>
            <person name="Andreote A.P."/>
            <person name="Schaker P.C."/>
            <person name="Hoff-Risseti C."/>
            <person name="Alvarenga D.O."/>
            <person name="Varani A.M."/>
            <person name="Fiore M.F."/>
        </authorList>
    </citation>
    <scope>NUCLEOTIDE SEQUENCE [LARGE SCALE GENOMIC DNA]</scope>
    <source>
        <strain evidence="6">CENA303</strain>
    </source>
</reference>